<dbReference type="PROSITE" id="PS00028">
    <property type="entry name" value="ZINC_FINGER_C2H2_1"/>
    <property type="match status" value="2"/>
</dbReference>
<dbReference type="PANTHER" id="PTHR44029:SF1">
    <property type="entry name" value="DNAJ HOMOLOG SUBFAMILY C MEMBER 21"/>
    <property type="match status" value="1"/>
</dbReference>
<dbReference type="GO" id="GO:0003676">
    <property type="term" value="F:nucleic acid binding"/>
    <property type="evidence" value="ECO:0007669"/>
    <property type="project" value="InterPro"/>
</dbReference>
<evidence type="ECO:0000256" key="4">
    <source>
        <dbReference type="PROSITE-ProRule" id="PRU00042"/>
    </source>
</evidence>
<protein>
    <submittedName>
        <fullName evidence="11">C2H2-type domain-containing protein</fullName>
    </submittedName>
</protein>
<dbReference type="InterPro" id="IPR054076">
    <property type="entry name" value="ZUO1-like_ZHD"/>
</dbReference>
<keyword evidence="3" id="KW-0862">Zinc</keyword>
<dbReference type="GO" id="GO:0005737">
    <property type="term" value="C:cytoplasm"/>
    <property type="evidence" value="ECO:0007669"/>
    <property type="project" value="TreeGrafter"/>
</dbReference>
<dbReference type="Pfam" id="PF12171">
    <property type="entry name" value="zf-C2H2_jaz"/>
    <property type="match status" value="1"/>
</dbReference>
<dbReference type="PROSITE" id="PS50076">
    <property type="entry name" value="DNAJ_2"/>
    <property type="match status" value="1"/>
</dbReference>
<evidence type="ECO:0000256" key="6">
    <source>
        <dbReference type="SAM" id="MobiDB-lite"/>
    </source>
</evidence>
<dbReference type="InterPro" id="IPR051964">
    <property type="entry name" value="Chaperone_stress_response"/>
</dbReference>
<dbReference type="Pfam" id="PF21884">
    <property type="entry name" value="ZUO1-like_ZHD"/>
    <property type="match status" value="1"/>
</dbReference>
<reference evidence="11" key="1">
    <citation type="submission" date="2017-02" db="UniProtKB">
        <authorList>
            <consortium name="WormBaseParasite"/>
        </authorList>
    </citation>
    <scope>IDENTIFICATION</scope>
</reference>
<keyword evidence="2 4" id="KW-0863">Zinc-finger</keyword>
<feature type="domain" description="J" evidence="7">
    <location>
        <begin position="3"/>
        <end position="54"/>
    </location>
</feature>
<evidence type="ECO:0000313" key="10">
    <source>
        <dbReference type="Proteomes" id="UP000274131"/>
    </source>
</evidence>
<evidence type="ECO:0000259" key="7">
    <source>
        <dbReference type="PROSITE" id="PS50076"/>
    </source>
</evidence>
<evidence type="ECO:0000259" key="8">
    <source>
        <dbReference type="PROSITE" id="PS50157"/>
    </source>
</evidence>
<dbReference type="InterPro" id="IPR018253">
    <property type="entry name" value="DnaJ_domain_CS"/>
</dbReference>
<dbReference type="InterPro" id="IPR036869">
    <property type="entry name" value="J_dom_sf"/>
</dbReference>
<dbReference type="InterPro" id="IPR001623">
    <property type="entry name" value="DnaJ_domain"/>
</dbReference>
<dbReference type="PROSITE" id="PS00636">
    <property type="entry name" value="DNAJ_1"/>
    <property type="match status" value="1"/>
</dbReference>
<dbReference type="SUPFAM" id="SSF46565">
    <property type="entry name" value="Chaperone J-domain"/>
    <property type="match status" value="1"/>
</dbReference>
<dbReference type="PANTHER" id="PTHR44029">
    <property type="entry name" value="DNAJ HOMOLOG SUBFAMILY C MEMBER 21"/>
    <property type="match status" value="1"/>
</dbReference>
<dbReference type="AlphaFoldDB" id="A0A0N4V1X5"/>
<evidence type="ECO:0000256" key="5">
    <source>
        <dbReference type="SAM" id="Coils"/>
    </source>
</evidence>
<name>A0A0N4V1X5_ENTVE</name>
<dbReference type="SMART" id="SM00271">
    <property type="entry name" value="DnaJ"/>
    <property type="match status" value="1"/>
</dbReference>
<dbReference type="InterPro" id="IPR036236">
    <property type="entry name" value="Znf_C2H2_sf"/>
</dbReference>
<dbReference type="SMART" id="SM00451">
    <property type="entry name" value="ZnF_U1"/>
    <property type="match status" value="1"/>
</dbReference>
<reference evidence="9 10" key="2">
    <citation type="submission" date="2018-10" db="EMBL/GenBank/DDBJ databases">
        <authorList>
            <consortium name="Pathogen Informatics"/>
        </authorList>
    </citation>
    <scope>NUCLEOTIDE SEQUENCE [LARGE SCALE GENOMIC DNA]</scope>
</reference>
<dbReference type="SMART" id="SM00355">
    <property type="entry name" value="ZnF_C2H2"/>
    <property type="match status" value="2"/>
</dbReference>
<evidence type="ECO:0000313" key="9">
    <source>
        <dbReference type="EMBL" id="VDD88541.1"/>
    </source>
</evidence>
<keyword evidence="5" id="KW-0175">Coiled coil</keyword>
<dbReference type="Pfam" id="PF00226">
    <property type="entry name" value="DnaJ"/>
    <property type="match status" value="1"/>
</dbReference>
<sequence>MKCHYEVLEVSRDADDETIKKAYRKLALKYFSLVQQAYDVLSDPHEKAWYDRNREEILLGSMEEKYNENTLNLSPFFDASCYEGYGDDDKGFYSVYRQVFEVLANEEYEFATDTEVKYPGFGDSGSDYETVVGPFYGFWQSFSTTRPYYWISKFDIRSAINAKHLKLMKKENNKLREAAKKERNEQCRELVNFIRKRDKRVKLHRKLLEERRLEQEKKTEENRLEMIRQNMLHFGKHKEAEETRLGHLEDLEEIEKALEAEFGAEGTEEKAAKDGYDISKSYCIACKKAFKSEKSFKNHERTKKHLENLAELKKHLQAEDFLLLEESLEIQNKEENIDSIDSGPKRSKKQKRKQKKKIELDTTSESDSGSCKDVGASASVKPFDAEETVSKNDAAPADLQSGGAEIVPTVLKIDEDASRKSKKAKSKENKNEPTQKSLETGPKVGVCDRCGETFSSRTKLFQHLDESGHATIKPSIITKQGKAKKKGKR</sequence>
<dbReference type="InterPro" id="IPR013087">
    <property type="entry name" value="Znf_C2H2_type"/>
</dbReference>
<dbReference type="Gene3D" id="3.30.160.60">
    <property type="entry name" value="Classic Zinc Finger"/>
    <property type="match status" value="1"/>
</dbReference>
<feature type="region of interest" description="Disordered" evidence="6">
    <location>
        <begin position="468"/>
        <end position="489"/>
    </location>
</feature>
<feature type="compositionally biased region" description="Basic residues" evidence="6">
    <location>
        <begin position="345"/>
        <end position="356"/>
    </location>
</feature>
<dbReference type="InterPro" id="IPR022755">
    <property type="entry name" value="Znf_C2H2_jaz"/>
</dbReference>
<dbReference type="Proteomes" id="UP000274131">
    <property type="component" value="Unassembled WGS sequence"/>
</dbReference>
<proteinExistence type="predicted"/>
<dbReference type="GO" id="GO:0008270">
    <property type="term" value="F:zinc ion binding"/>
    <property type="evidence" value="ECO:0007669"/>
    <property type="project" value="UniProtKB-KW"/>
</dbReference>
<dbReference type="OrthoDB" id="552049at2759"/>
<dbReference type="STRING" id="51028.A0A0N4V1X5"/>
<dbReference type="CDD" id="cd06257">
    <property type="entry name" value="DnaJ"/>
    <property type="match status" value="1"/>
</dbReference>
<evidence type="ECO:0000256" key="2">
    <source>
        <dbReference type="ARBA" id="ARBA00022771"/>
    </source>
</evidence>
<dbReference type="WBParaSite" id="EVEC_0000397601-mRNA-1">
    <property type="protein sequence ID" value="EVEC_0000397601-mRNA-1"/>
    <property type="gene ID" value="EVEC_0000397601"/>
</dbReference>
<feature type="region of interest" description="Disordered" evidence="6">
    <location>
        <begin position="335"/>
        <end position="443"/>
    </location>
</feature>
<keyword evidence="10" id="KW-1185">Reference proteome</keyword>
<feature type="coiled-coil region" evidence="5">
    <location>
        <begin position="161"/>
        <end position="257"/>
    </location>
</feature>
<gene>
    <name evidence="9" type="ORF">EVEC_LOCUS3684</name>
</gene>
<dbReference type="Gene3D" id="1.10.287.110">
    <property type="entry name" value="DnaJ domain"/>
    <property type="match status" value="1"/>
</dbReference>
<evidence type="ECO:0000256" key="3">
    <source>
        <dbReference type="ARBA" id="ARBA00022833"/>
    </source>
</evidence>
<dbReference type="SUPFAM" id="SSF57667">
    <property type="entry name" value="beta-beta-alpha zinc fingers"/>
    <property type="match status" value="1"/>
</dbReference>
<dbReference type="PROSITE" id="PS50157">
    <property type="entry name" value="ZINC_FINGER_C2H2_2"/>
    <property type="match status" value="1"/>
</dbReference>
<dbReference type="EMBL" id="UXUI01007657">
    <property type="protein sequence ID" value="VDD88541.1"/>
    <property type="molecule type" value="Genomic_DNA"/>
</dbReference>
<evidence type="ECO:0000256" key="1">
    <source>
        <dbReference type="ARBA" id="ARBA00022723"/>
    </source>
</evidence>
<keyword evidence="1" id="KW-0479">Metal-binding</keyword>
<evidence type="ECO:0000313" key="11">
    <source>
        <dbReference type="WBParaSite" id="EVEC_0000397601-mRNA-1"/>
    </source>
</evidence>
<dbReference type="InterPro" id="IPR003604">
    <property type="entry name" value="Matrin/U1-like-C_Znf_C2H2"/>
</dbReference>
<accession>A0A0N4V1X5</accession>
<feature type="domain" description="C2H2-type" evidence="8">
    <location>
        <begin position="445"/>
        <end position="474"/>
    </location>
</feature>
<organism evidence="11">
    <name type="scientific">Enterobius vermicularis</name>
    <name type="common">Human pinworm</name>
    <dbReference type="NCBI Taxonomy" id="51028"/>
    <lineage>
        <taxon>Eukaryota</taxon>
        <taxon>Metazoa</taxon>
        <taxon>Ecdysozoa</taxon>
        <taxon>Nematoda</taxon>
        <taxon>Chromadorea</taxon>
        <taxon>Rhabditida</taxon>
        <taxon>Spirurina</taxon>
        <taxon>Oxyuridomorpha</taxon>
        <taxon>Oxyuroidea</taxon>
        <taxon>Oxyuridae</taxon>
        <taxon>Enterobius</taxon>
    </lineage>
</organism>